<gene>
    <name evidence="1" type="ORF">C427_1837</name>
</gene>
<dbReference type="EMBL" id="CP003837">
    <property type="protein sequence ID" value="AGH43946.1"/>
    <property type="molecule type" value="Genomic_DNA"/>
</dbReference>
<dbReference type="STRING" id="1129794.C427_1837"/>
<dbReference type="KEGG" id="gps:C427_1837"/>
<dbReference type="HOGENOM" id="CLU_3203097_0_0_6"/>
<accession>K7A4Q7</accession>
<name>K7A4Q7_9ALTE</name>
<reference evidence="1 2" key="1">
    <citation type="journal article" date="2013" name="Genome Announc.">
        <title>Complete Genome Sequence of Glaciecola psychrophila Strain 170T.</title>
        <authorList>
            <person name="Yin J."/>
            <person name="Chen J."/>
            <person name="Liu G."/>
            <person name="Yu Y."/>
            <person name="Song L."/>
            <person name="Wang X."/>
            <person name="Qu X."/>
        </authorList>
    </citation>
    <scope>NUCLEOTIDE SEQUENCE [LARGE SCALE GENOMIC DNA]</scope>
    <source>
        <strain evidence="1 2">170</strain>
    </source>
</reference>
<organism evidence="1 2">
    <name type="scientific">Paraglaciecola psychrophila 170</name>
    <dbReference type="NCBI Taxonomy" id="1129794"/>
    <lineage>
        <taxon>Bacteria</taxon>
        <taxon>Pseudomonadati</taxon>
        <taxon>Pseudomonadota</taxon>
        <taxon>Gammaproteobacteria</taxon>
        <taxon>Alteromonadales</taxon>
        <taxon>Alteromonadaceae</taxon>
        <taxon>Paraglaciecola</taxon>
    </lineage>
</organism>
<evidence type="ECO:0000313" key="1">
    <source>
        <dbReference type="EMBL" id="AGH43946.1"/>
    </source>
</evidence>
<sequence>MNNFKFSLLSAFAFIKNVSDITKLNKPPKLLLMMLKLPAAMMPSQ</sequence>
<keyword evidence="2" id="KW-1185">Reference proteome</keyword>
<proteinExistence type="predicted"/>
<dbReference type="AlphaFoldDB" id="K7A4Q7"/>
<protein>
    <submittedName>
        <fullName evidence="1">Uncharacterized protein</fullName>
    </submittedName>
</protein>
<dbReference type="Proteomes" id="UP000011864">
    <property type="component" value="Chromosome"/>
</dbReference>
<evidence type="ECO:0000313" key="2">
    <source>
        <dbReference type="Proteomes" id="UP000011864"/>
    </source>
</evidence>